<feature type="region of interest" description="Disordered" evidence="1">
    <location>
        <begin position="100"/>
        <end position="148"/>
    </location>
</feature>
<gene>
    <name evidence="2" type="ORF">TRITD_1Bv1G034650</name>
</gene>
<accession>A0A9R0V410</accession>
<sequence>MNRKTVATLFENVSDHLYHPPRNWTMAARQHLNNSAGTEGIKMSAMMSKPASFLAHPLPECSCKTAKSPVVQPVKDKHGALLFGGEEDCPDWMVRTLAIVSTKNNEPQSEDYEGELPEDDPSQDTQQESDRSDTNKSSEQDEEMDPDD</sequence>
<keyword evidence="3" id="KW-1185">Reference proteome</keyword>
<evidence type="ECO:0000313" key="3">
    <source>
        <dbReference type="Proteomes" id="UP000324705"/>
    </source>
</evidence>
<evidence type="ECO:0000256" key="1">
    <source>
        <dbReference type="SAM" id="MobiDB-lite"/>
    </source>
</evidence>
<dbReference type="EMBL" id="LT934112">
    <property type="protein sequence ID" value="VAH13887.1"/>
    <property type="molecule type" value="Genomic_DNA"/>
</dbReference>
<feature type="compositionally biased region" description="Basic and acidic residues" evidence="1">
    <location>
        <begin position="128"/>
        <end position="139"/>
    </location>
</feature>
<organism evidence="2 3">
    <name type="scientific">Triticum turgidum subsp. durum</name>
    <name type="common">Durum wheat</name>
    <name type="synonym">Triticum durum</name>
    <dbReference type="NCBI Taxonomy" id="4567"/>
    <lineage>
        <taxon>Eukaryota</taxon>
        <taxon>Viridiplantae</taxon>
        <taxon>Streptophyta</taxon>
        <taxon>Embryophyta</taxon>
        <taxon>Tracheophyta</taxon>
        <taxon>Spermatophyta</taxon>
        <taxon>Magnoliopsida</taxon>
        <taxon>Liliopsida</taxon>
        <taxon>Poales</taxon>
        <taxon>Poaceae</taxon>
        <taxon>BOP clade</taxon>
        <taxon>Pooideae</taxon>
        <taxon>Triticodae</taxon>
        <taxon>Triticeae</taxon>
        <taxon>Triticinae</taxon>
        <taxon>Triticum</taxon>
    </lineage>
</organism>
<dbReference type="Gramene" id="TRITD1Bv1G034650.9">
    <property type="protein sequence ID" value="TRITD1Bv1G034650.9"/>
    <property type="gene ID" value="TRITD1Bv1G034650"/>
</dbReference>
<feature type="compositionally biased region" description="Acidic residues" evidence="1">
    <location>
        <begin position="108"/>
        <end position="122"/>
    </location>
</feature>
<evidence type="ECO:0000313" key="2">
    <source>
        <dbReference type="EMBL" id="VAH13887.1"/>
    </source>
</evidence>
<proteinExistence type="predicted"/>
<reference evidence="2 3" key="1">
    <citation type="submission" date="2017-09" db="EMBL/GenBank/DDBJ databases">
        <authorList>
            <consortium name="International Durum Wheat Genome Sequencing Consortium (IDWGSC)"/>
            <person name="Milanesi L."/>
        </authorList>
    </citation>
    <scope>NUCLEOTIDE SEQUENCE [LARGE SCALE GENOMIC DNA]</scope>
    <source>
        <strain evidence="3">cv. Svevo</strain>
    </source>
</reference>
<name>A0A9R0V410_TRITD</name>
<protein>
    <submittedName>
        <fullName evidence="2">Uncharacterized protein</fullName>
    </submittedName>
</protein>
<dbReference type="AlphaFoldDB" id="A0A9R0V410"/>
<dbReference type="Proteomes" id="UP000324705">
    <property type="component" value="Chromosome 1B"/>
</dbReference>